<dbReference type="EMBL" id="JAEAOA010000895">
    <property type="protein sequence ID" value="KAK3587906.1"/>
    <property type="molecule type" value="Genomic_DNA"/>
</dbReference>
<reference evidence="1" key="3">
    <citation type="submission" date="2023-05" db="EMBL/GenBank/DDBJ databases">
        <authorList>
            <person name="Smith C.H."/>
        </authorList>
    </citation>
    <scope>NUCLEOTIDE SEQUENCE</scope>
    <source>
        <strain evidence="1">CHS0354</strain>
        <tissue evidence="1">Mantle</tissue>
    </source>
</reference>
<reference evidence="1" key="1">
    <citation type="journal article" date="2021" name="Genome Biol. Evol.">
        <title>A High-Quality Reference Genome for a Parasitic Bivalve with Doubly Uniparental Inheritance (Bivalvia: Unionida).</title>
        <authorList>
            <person name="Smith C.H."/>
        </authorList>
    </citation>
    <scope>NUCLEOTIDE SEQUENCE</scope>
    <source>
        <strain evidence="1">CHS0354</strain>
    </source>
</reference>
<accession>A0AAE0S9P3</accession>
<protein>
    <submittedName>
        <fullName evidence="1">Uncharacterized protein</fullName>
    </submittedName>
</protein>
<proteinExistence type="predicted"/>
<keyword evidence="2" id="KW-1185">Reference proteome</keyword>
<dbReference type="Proteomes" id="UP001195483">
    <property type="component" value="Unassembled WGS sequence"/>
</dbReference>
<dbReference type="AlphaFoldDB" id="A0AAE0S9P3"/>
<evidence type="ECO:0000313" key="2">
    <source>
        <dbReference type="Proteomes" id="UP001195483"/>
    </source>
</evidence>
<name>A0AAE0S9P3_9BIVA</name>
<gene>
    <name evidence="1" type="ORF">CHS0354_014420</name>
</gene>
<comment type="caution">
    <text evidence="1">The sequence shown here is derived from an EMBL/GenBank/DDBJ whole genome shotgun (WGS) entry which is preliminary data.</text>
</comment>
<sequence length="66" mass="7424">MRIDEELLPAVRALIPPDKTSSLQLPEEKAILDHCRKLKANTPTDCDILTADYDLYVHYGTAELAQ</sequence>
<reference evidence="1" key="2">
    <citation type="journal article" date="2021" name="Genome Biol. Evol.">
        <title>Developing a high-quality reference genome for a parasitic bivalve with doubly uniparental inheritance (Bivalvia: Unionida).</title>
        <authorList>
            <person name="Smith C.H."/>
        </authorList>
    </citation>
    <scope>NUCLEOTIDE SEQUENCE</scope>
    <source>
        <strain evidence="1">CHS0354</strain>
        <tissue evidence="1">Mantle</tissue>
    </source>
</reference>
<evidence type="ECO:0000313" key="1">
    <source>
        <dbReference type="EMBL" id="KAK3587906.1"/>
    </source>
</evidence>
<organism evidence="1 2">
    <name type="scientific">Potamilus streckersoni</name>
    <dbReference type="NCBI Taxonomy" id="2493646"/>
    <lineage>
        <taxon>Eukaryota</taxon>
        <taxon>Metazoa</taxon>
        <taxon>Spiralia</taxon>
        <taxon>Lophotrochozoa</taxon>
        <taxon>Mollusca</taxon>
        <taxon>Bivalvia</taxon>
        <taxon>Autobranchia</taxon>
        <taxon>Heteroconchia</taxon>
        <taxon>Palaeoheterodonta</taxon>
        <taxon>Unionida</taxon>
        <taxon>Unionoidea</taxon>
        <taxon>Unionidae</taxon>
        <taxon>Ambleminae</taxon>
        <taxon>Lampsilini</taxon>
        <taxon>Potamilus</taxon>
    </lineage>
</organism>